<proteinExistence type="predicted"/>
<accession>A0A6I3YC86</accession>
<dbReference type="Proteomes" id="UP000435323">
    <property type="component" value="Unassembled WGS sequence"/>
</dbReference>
<dbReference type="AlphaFoldDB" id="A0A6I3YC86"/>
<protein>
    <submittedName>
        <fullName evidence="1">Uncharacterized protein</fullName>
    </submittedName>
</protein>
<gene>
    <name evidence="1" type="ORF">GNP77_12870</name>
</gene>
<sequence length="58" mass="6669">MPSIPVITDTTMIIGSNNLNKGWLRRLKDIIFLTNPIKLKKKECVTELIRQFVILSIT</sequence>
<dbReference type="EMBL" id="WOBO01000015">
    <property type="protein sequence ID" value="MUK46274.1"/>
    <property type="molecule type" value="Genomic_DNA"/>
</dbReference>
<name>A0A6I3YC86_ALIFS</name>
<evidence type="ECO:0000313" key="1">
    <source>
        <dbReference type="EMBL" id="MUK46274.1"/>
    </source>
</evidence>
<reference evidence="1 2" key="1">
    <citation type="submission" date="2019-11" db="EMBL/GenBank/DDBJ databases">
        <title>Using colonization assays and comparative genomics to discover symbiosis behaviors and factors in Vibrio fischeri.</title>
        <authorList>
            <person name="Bongrand C."/>
            <person name="Moriano-Gutierrez S."/>
            <person name="Arevalo P."/>
            <person name="Mcfall-Ngai M."/>
            <person name="Visick K."/>
            <person name="Polz M.F."/>
            <person name="Ruby E.G."/>
        </authorList>
    </citation>
    <scope>NUCLEOTIDE SEQUENCE [LARGE SCALE GENOMIC DNA]</scope>
    <source>
        <strain evidence="2">emors.3.2</strain>
    </source>
</reference>
<comment type="caution">
    <text evidence="1">The sequence shown here is derived from an EMBL/GenBank/DDBJ whole genome shotgun (WGS) entry which is preliminary data.</text>
</comment>
<organism evidence="1 2">
    <name type="scientific">Aliivibrio fischeri</name>
    <name type="common">Vibrio fischeri</name>
    <dbReference type="NCBI Taxonomy" id="668"/>
    <lineage>
        <taxon>Bacteria</taxon>
        <taxon>Pseudomonadati</taxon>
        <taxon>Pseudomonadota</taxon>
        <taxon>Gammaproteobacteria</taxon>
        <taxon>Vibrionales</taxon>
        <taxon>Vibrionaceae</taxon>
        <taxon>Aliivibrio</taxon>
    </lineage>
</organism>
<evidence type="ECO:0000313" key="2">
    <source>
        <dbReference type="Proteomes" id="UP000435323"/>
    </source>
</evidence>